<evidence type="ECO:0000256" key="2">
    <source>
        <dbReference type="ARBA" id="ARBA00023043"/>
    </source>
</evidence>
<dbReference type="SMART" id="SM00248">
    <property type="entry name" value="ANK"/>
    <property type="match status" value="4"/>
</dbReference>
<dbReference type="PROSITE" id="PS50088">
    <property type="entry name" value="ANK_REPEAT"/>
    <property type="match status" value="3"/>
</dbReference>
<dbReference type="InterPro" id="IPR036770">
    <property type="entry name" value="Ankyrin_rpt-contain_sf"/>
</dbReference>
<gene>
    <name evidence="4" type="ORF">CPOL0286_LOCUS13477</name>
</gene>
<dbReference type="PRINTS" id="PR01415">
    <property type="entry name" value="ANKYRIN"/>
</dbReference>
<feature type="repeat" description="ANK" evidence="3">
    <location>
        <begin position="170"/>
        <end position="202"/>
    </location>
</feature>
<dbReference type="PANTHER" id="PTHR24171:SF10">
    <property type="entry name" value="ANKYRIN REPEAT DOMAIN-CONTAINING PROTEIN 29-LIKE"/>
    <property type="match status" value="1"/>
</dbReference>
<protein>
    <submittedName>
        <fullName evidence="4">Uncharacterized protein</fullName>
    </submittedName>
</protein>
<evidence type="ECO:0000256" key="3">
    <source>
        <dbReference type="PROSITE-ProRule" id="PRU00023"/>
    </source>
</evidence>
<reference evidence="4" key="1">
    <citation type="submission" date="2021-01" db="EMBL/GenBank/DDBJ databases">
        <authorList>
            <person name="Corre E."/>
            <person name="Pelletier E."/>
            <person name="Niang G."/>
            <person name="Scheremetjew M."/>
            <person name="Finn R."/>
            <person name="Kale V."/>
            <person name="Holt S."/>
            <person name="Cochrane G."/>
            <person name="Meng A."/>
            <person name="Brown T."/>
            <person name="Cohen L."/>
        </authorList>
    </citation>
    <scope>NUCLEOTIDE SEQUENCE</scope>
    <source>
        <strain evidence="4">UIO037</strain>
    </source>
</reference>
<evidence type="ECO:0000256" key="1">
    <source>
        <dbReference type="ARBA" id="ARBA00022737"/>
    </source>
</evidence>
<dbReference type="AlphaFoldDB" id="A0A6T8B5W9"/>
<dbReference type="PROSITE" id="PS50297">
    <property type="entry name" value="ANK_REP_REGION"/>
    <property type="match status" value="3"/>
</dbReference>
<accession>A0A6T8B5W9</accession>
<dbReference type="Gene3D" id="1.25.40.20">
    <property type="entry name" value="Ankyrin repeat-containing domain"/>
    <property type="match status" value="2"/>
</dbReference>
<dbReference type="SUPFAM" id="SSF48403">
    <property type="entry name" value="Ankyrin repeat"/>
    <property type="match status" value="1"/>
</dbReference>
<organism evidence="4">
    <name type="scientific">Prymnesium polylepis</name>
    <dbReference type="NCBI Taxonomy" id="72548"/>
    <lineage>
        <taxon>Eukaryota</taxon>
        <taxon>Haptista</taxon>
        <taxon>Haptophyta</taxon>
        <taxon>Prymnesiophyceae</taxon>
        <taxon>Prymnesiales</taxon>
        <taxon>Prymnesiaceae</taxon>
        <taxon>Prymnesium</taxon>
    </lineage>
</organism>
<evidence type="ECO:0000313" key="4">
    <source>
        <dbReference type="EMBL" id="CAE2243689.1"/>
    </source>
</evidence>
<dbReference type="EMBL" id="HBKO01029647">
    <property type="protein sequence ID" value="CAE2243689.1"/>
    <property type="molecule type" value="Transcribed_RNA"/>
</dbReference>
<dbReference type="PANTHER" id="PTHR24171">
    <property type="entry name" value="ANKYRIN REPEAT DOMAIN-CONTAINING PROTEIN 39-RELATED"/>
    <property type="match status" value="1"/>
</dbReference>
<feature type="repeat" description="ANK" evidence="3">
    <location>
        <begin position="66"/>
        <end position="98"/>
    </location>
</feature>
<name>A0A6T8B5W9_9EUKA</name>
<keyword evidence="2 3" id="KW-0040">ANK repeat</keyword>
<sequence>MLGDKENKKMVDISNVLADPKARLLHACETGDSDRVYLDLKHAEEGDQTILSDLSLGALVEATTADGVTPLFAACKGGFVECAKLLLTNGAMPNRATKAHKFTPLWISCQKGRDRCVKLLLEQREVMIGGLNQRAADGRTPLYAAAESGSAPCVRLLLDAGARLELRRHDQSTALIVAAVFGHAEVVELLLEAGAKLKPADEDGTALDNARKQKGAGKREQVIALLEEAMAKRGHAEVDPDAPLIED</sequence>
<keyword evidence="1" id="KW-0677">Repeat</keyword>
<proteinExistence type="predicted"/>
<dbReference type="Pfam" id="PF12796">
    <property type="entry name" value="Ank_2"/>
    <property type="match status" value="2"/>
</dbReference>
<feature type="repeat" description="ANK" evidence="3">
    <location>
        <begin position="137"/>
        <end position="169"/>
    </location>
</feature>
<dbReference type="InterPro" id="IPR002110">
    <property type="entry name" value="Ankyrin_rpt"/>
</dbReference>